<organism evidence="2 3">
    <name type="scientific">Parascaris univalens</name>
    <name type="common">Nematode worm</name>
    <dbReference type="NCBI Taxonomy" id="6257"/>
    <lineage>
        <taxon>Eukaryota</taxon>
        <taxon>Metazoa</taxon>
        <taxon>Ecdysozoa</taxon>
        <taxon>Nematoda</taxon>
        <taxon>Chromadorea</taxon>
        <taxon>Rhabditida</taxon>
        <taxon>Spirurina</taxon>
        <taxon>Ascaridomorpha</taxon>
        <taxon>Ascaridoidea</taxon>
        <taxon>Ascarididae</taxon>
        <taxon>Parascaris</taxon>
    </lineage>
</organism>
<keyword evidence="1" id="KW-0472">Membrane</keyword>
<reference evidence="3" key="1">
    <citation type="submission" date="2022-11" db="UniProtKB">
        <authorList>
            <consortium name="WormBaseParasite"/>
        </authorList>
    </citation>
    <scope>IDENTIFICATION</scope>
</reference>
<keyword evidence="2" id="KW-1185">Reference proteome</keyword>
<keyword evidence="1" id="KW-1133">Transmembrane helix</keyword>
<evidence type="ECO:0000313" key="2">
    <source>
        <dbReference type="Proteomes" id="UP000887569"/>
    </source>
</evidence>
<proteinExistence type="predicted"/>
<evidence type="ECO:0000256" key="1">
    <source>
        <dbReference type="SAM" id="Phobius"/>
    </source>
</evidence>
<accession>A0A915A2R5</accession>
<sequence length="86" mass="9509">MEKFPTQLGAFAMVAGRCVEGHLYGPFGVHVCILAIRRRLSRRVIKRSPPLRLGMRTKAKSPFLRISFAVGSALCTTIYPLHAALV</sequence>
<protein>
    <submittedName>
        <fullName evidence="3">Uncharacterized protein</fullName>
    </submittedName>
</protein>
<keyword evidence="1" id="KW-0812">Transmembrane</keyword>
<dbReference type="AlphaFoldDB" id="A0A915A2R5"/>
<dbReference type="Proteomes" id="UP000887569">
    <property type="component" value="Unplaced"/>
</dbReference>
<evidence type="ECO:0000313" key="3">
    <source>
        <dbReference type="WBParaSite" id="PgE256_g001_t04"/>
    </source>
</evidence>
<feature type="transmembrane region" description="Helical" evidence="1">
    <location>
        <begin position="62"/>
        <end position="81"/>
    </location>
</feature>
<dbReference type="WBParaSite" id="PgE256_g001_t04">
    <property type="protein sequence ID" value="PgE256_g001_t04"/>
    <property type="gene ID" value="PgE256_g001"/>
</dbReference>
<name>A0A915A2R5_PARUN</name>